<protein>
    <submittedName>
        <fullName evidence="7">Nitroreductase family protein</fullName>
    </submittedName>
</protein>
<dbReference type="InterPro" id="IPR029479">
    <property type="entry name" value="Nitroreductase"/>
</dbReference>
<organism evidence="7 8">
    <name type="scientific">Candidatus Caccoplasma merdipullorum</name>
    <dbReference type="NCBI Taxonomy" id="2840718"/>
    <lineage>
        <taxon>Bacteria</taxon>
        <taxon>Pseudomonadati</taxon>
        <taxon>Bacteroidota</taxon>
        <taxon>Bacteroidia</taxon>
        <taxon>Bacteroidales</taxon>
        <taxon>Bacteroidaceae</taxon>
        <taxon>Bacteroidaceae incertae sedis</taxon>
        <taxon>Candidatus Caccoplasma</taxon>
    </lineage>
</organism>
<evidence type="ECO:0000256" key="1">
    <source>
        <dbReference type="ARBA" id="ARBA00008366"/>
    </source>
</evidence>
<gene>
    <name evidence="7" type="ORF">IAC54_07085</name>
</gene>
<dbReference type="SUPFAM" id="SSF55469">
    <property type="entry name" value="FMN-dependent nitroreductase-like"/>
    <property type="match status" value="1"/>
</dbReference>
<evidence type="ECO:0000256" key="3">
    <source>
        <dbReference type="ARBA" id="ARBA00022643"/>
    </source>
</evidence>
<evidence type="ECO:0000259" key="6">
    <source>
        <dbReference type="Pfam" id="PF00881"/>
    </source>
</evidence>
<keyword evidence="5" id="KW-0521">NADP</keyword>
<dbReference type="GO" id="GO:0016491">
    <property type="term" value="F:oxidoreductase activity"/>
    <property type="evidence" value="ECO:0007669"/>
    <property type="project" value="UniProtKB-UniRule"/>
</dbReference>
<dbReference type="Pfam" id="PF00881">
    <property type="entry name" value="Nitroreductase"/>
    <property type="match status" value="1"/>
</dbReference>
<reference evidence="7" key="1">
    <citation type="submission" date="2020-10" db="EMBL/GenBank/DDBJ databases">
        <authorList>
            <person name="Gilroy R."/>
        </authorList>
    </citation>
    <scope>NUCLEOTIDE SEQUENCE</scope>
    <source>
        <strain evidence="7">G3-4614</strain>
    </source>
</reference>
<evidence type="ECO:0000256" key="5">
    <source>
        <dbReference type="PIRNR" id="PIRNR005426"/>
    </source>
</evidence>
<evidence type="ECO:0000256" key="2">
    <source>
        <dbReference type="ARBA" id="ARBA00022630"/>
    </source>
</evidence>
<comment type="caution">
    <text evidence="7">The sequence shown here is derived from an EMBL/GenBank/DDBJ whole genome shotgun (WGS) entry which is preliminary data.</text>
</comment>
<dbReference type="PANTHER" id="PTHR43425">
    <property type="entry name" value="OXYGEN-INSENSITIVE NADPH NITROREDUCTASE"/>
    <property type="match status" value="1"/>
</dbReference>
<feature type="domain" description="Nitroreductase" evidence="6">
    <location>
        <begin position="6"/>
        <end position="161"/>
    </location>
</feature>
<dbReference type="InterPro" id="IPR016446">
    <property type="entry name" value="Flavin_OxRdtase_Frp"/>
</dbReference>
<evidence type="ECO:0000313" key="7">
    <source>
        <dbReference type="EMBL" id="MBO8438643.1"/>
    </source>
</evidence>
<dbReference type="Proteomes" id="UP000823636">
    <property type="component" value="Unassembled WGS sequence"/>
</dbReference>
<dbReference type="AlphaFoldDB" id="A0A9D9E596"/>
<name>A0A9D9E596_9BACT</name>
<evidence type="ECO:0000256" key="4">
    <source>
        <dbReference type="ARBA" id="ARBA00023002"/>
    </source>
</evidence>
<reference evidence="7" key="2">
    <citation type="journal article" date="2021" name="PeerJ">
        <title>Extensive microbial diversity within the chicken gut microbiome revealed by metagenomics and culture.</title>
        <authorList>
            <person name="Gilroy R."/>
            <person name="Ravi A."/>
            <person name="Getino M."/>
            <person name="Pursley I."/>
            <person name="Horton D.L."/>
            <person name="Alikhan N.F."/>
            <person name="Baker D."/>
            <person name="Gharbi K."/>
            <person name="Hall N."/>
            <person name="Watson M."/>
            <person name="Adriaenssens E.M."/>
            <person name="Foster-Nyarko E."/>
            <person name="Jarju S."/>
            <person name="Secka A."/>
            <person name="Antonio M."/>
            <person name="Oren A."/>
            <person name="Chaudhuri R.R."/>
            <person name="La Ragione R."/>
            <person name="Hildebrand F."/>
            <person name="Pallen M.J."/>
        </authorList>
    </citation>
    <scope>NUCLEOTIDE SEQUENCE</scope>
    <source>
        <strain evidence="7">G3-4614</strain>
    </source>
</reference>
<evidence type="ECO:0000313" key="8">
    <source>
        <dbReference type="Proteomes" id="UP000823636"/>
    </source>
</evidence>
<keyword evidence="4 5" id="KW-0560">Oxidoreductase</keyword>
<dbReference type="Gene3D" id="3.40.109.10">
    <property type="entry name" value="NADH Oxidase"/>
    <property type="match status" value="1"/>
</dbReference>
<keyword evidence="2 5" id="KW-0285">Flavoprotein</keyword>
<dbReference type="EMBL" id="JADIMW010000075">
    <property type="protein sequence ID" value="MBO8438643.1"/>
    <property type="molecule type" value="Genomic_DNA"/>
</dbReference>
<dbReference type="PANTHER" id="PTHR43425:SF2">
    <property type="entry name" value="OXYGEN-INSENSITIVE NADPH NITROREDUCTASE"/>
    <property type="match status" value="1"/>
</dbReference>
<dbReference type="PIRSF" id="PIRSF005426">
    <property type="entry name" value="Frp"/>
    <property type="match status" value="1"/>
</dbReference>
<proteinExistence type="inferred from homology"/>
<accession>A0A9D9E596</accession>
<comment type="similarity">
    <text evidence="1 5">Belongs to the flavin oxidoreductase frp family.</text>
</comment>
<dbReference type="InterPro" id="IPR000415">
    <property type="entry name" value="Nitroreductase-like"/>
</dbReference>
<sequence length="246" mass="27881">MNADILKQRRTIRKYKTTDVPQSLLNRLLQTAAQASTTGNMQLYSVIVTRDEAKKRALAPAHFNQPMITAAPVVLTFCADFNRFVKWCEFRNAKSGYDNFQSFLAAALDAVIFTQQFCTAAEMEGLGICYIGTTTYNPDMIIKALNLPKLVMPVTTITVGYPDEMPQQPDRLPAEAYIHEESYNDYDKQVIDSIYSPKEALPENIGFVKENNKETLAQVFTDIRYTKQNNEVFSVKFIETLKAQGF</sequence>
<keyword evidence="3 5" id="KW-0288">FMN</keyword>